<feature type="compositionally biased region" description="Polar residues" evidence="3">
    <location>
        <begin position="226"/>
        <end position="242"/>
    </location>
</feature>
<feature type="region of interest" description="Disordered" evidence="3">
    <location>
        <begin position="270"/>
        <end position="296"/>
    </location>
</feature>
<dbReference type="PANTHER" id="PTHR10188">
    <property type="entry name" value="L-ASPARAGINASE"/>
    <property type="match status" value="1"/>
</dbReference>
<reference evidence="4" key="1">
    <citation type="journal article" date="2020" name="Phytopathology">
        <title>Genome sequence of the chestnut blight fungus Cryphonectria parasitica EP155: A fundamental resource for an archetypical invasive plant pathogen.</title>
        <authorList>
            <person name="Crouch J.A."/>
            <person name="Dawe A."/>
            <person name="Aerts A."/>
            <person name="Barry K."/>
            <person name="Churchill A.C.L."/>
            <person name="Grimwood J."/>
            <person name="Hillman B."/>
            <person name="Milgroom M.G."/>
            <person name="Pangilinan J."/>
            <person name="Smith M."/>
            <person name="Salamov A."/>
            <person name="Schmutz J."/>
            <person name="Yadav J."/>
            <person name="Grigoriev I.V."/>
            <person name="Nuss D."/>
        </authorList>
    </citation>
    <scope>NUCLEOTIDE SEQUENCE</scope>
    <source>
        <strain evidence="4">EP155</strain>
    </source>
</reference>
<dbReference type="CDD" id="cd04514">
    <property type="entry name" value="Taspase1_like"/>
    <property type="match status" value="1"/>
</dbReference>
<feature type="active site" description="Nucleophile" evidence="1">
    <location>
        <position position="323"/>
    </location>
</feature>
<feature type="non-terminal residue" evidence="4">
    <location>
        <position position="1"/>
    </location>
</feature>
<evidence type="ECO:0000256" key="3">
    <source>
        <dbReference type="SAM" id="MobiDB-lite"/>
    </source>
</evidence>
<sequence>QKRKSNIPMAIVIHAGAGYHSLQNESFHLAMCSKAASEGMKLLKAGRTAVEAVEAAIKVLENNEITNAGYGSNLSIDGTVECDATMVDHFGRSGACGAVPNVKNPISLAKLILETSSQSLTLRRVPPNFLVGEGAKLFAVEHGMSTVTNEQLTSRNAKDRYTRWRADLDKIRGVNSVGTQVNVVEGPSPPQAVQAQEHGQDQMMTTAPKAHQGSLRDHTSAIMTATWNEGQPDSPSSEFNIESPTPTTIYSTTPNKNGTTWAPKAGLNHGVASLDGSPEGGPVADLSSTSNYSSHDSCSLKRRAITEMTAEPNDADLDLITDTMGAIAIDKWGNIAAGSSSGGIGMKHRGRTGPAALVGIGTVVIPYNEHDPDFKTVAAVTSGTGEHMATTMAAAKCAERLYQGTMKGPTGRDVEEDDTAVIMQSFVENDFMGHPGVRNQTSARAIGVMAVEVNEKGVYLHWAHNTDSFALASFNLKDKVPHTCMSRLPEGSSVNVGARKLSNGDQIFD</sequence>
<proteinExistence type="predicted"/>
<feature type="compositionally biased region" description="Low complexity" evidence="3">
    <location>
        <begin position="243"/>
        <end position="254"/>
    </location>
</feature>
<dbReference type="InterPro" id="IPR037464">
    <property type="entry name" value="Taspase1"/>
</dbReference>
<dbReference type="FunFam" id="3.60.20.30:FF:000007">
    <property type="entry name" value="Similar to threonine aspartase"/>
    <property type="match status" value="1"/>
</dbReference>
<protein>
    <submittedName>
        <fullName evidence="4">N-terminal nucleophile aminohydrolase</fullName>
    </submittedName>
</protein>
<dbReference type="GeneID" id="63834149"/>
<dbReference type="InterPro" id="IPR029055">
    <property type="entry name" value="Ntn_hydrolases_N"/>
</dbReference>
<dbReference type="InterPro" id="IPR000246">
    <property type="entry name" value="Peptidase_T2"/>
</dbReference>
<dbReference type="EMBL" id="MU032347">
    <property type="protein sequence ID" value="KAF3766515.1"/>
    <property type="molecule type" value="Genomic_DNA"/>
</dbReference>
<dbReference type="GO" id="GO:0051604">
    <property type="term" value="P:protein maturation"/>
    <property type="evidence" value="ECO:0007669"/>
    <property type="project" value="TreeGrafter"/>
</dbReference>
<feature type="site" description="Cleavage; by autolysis" evidence="2">
    <location>
        <begin position="322"/>
        <end position="323"/>
    </location>
</feature>
<gene>
    <name evidence="4" type="ORF">M406DRAFT_255274</name>
</gene>
<accession>A0A9P4Y5J6</accession>
<dbReference type="Pfam" id="PF01112">
    <property type="entry name" value="Asparaginase_2"/>
    <property type="match status" value="2"/>
</dbReference>
<dbReference type="Gene3D" id="3.60.20.30">
    <property type="entry name" value="(Glycosyl)asparaginase"/>
    <property type="match status" value="1"/>
</dbReference>
<dbReference type="GO" id="GO:0004298">
    <property type="term" value="F:threonine-type endopeptidase activity"/>
    <property type="evidence" value="ECO:0007669"/>
    <property type="project" value="InterPro"/>
</dbReference>
<keyword evidence="5" id="KW-1185">Reference proteome</keyword>
<feature type="compositionally biased region" description="Polar residues" evidence="3">
    <location>
        <begin position="286"/>
        <end position="296"/>
    </location>
</feature>
<dbReference type="Proteomes" id="UP000803844">
    <property type="component" value="Unassembled WGS sequence"/>
</dbReference>
<dbReference type="GO" id="GO:0005737">
    <property type="term" value="C:cytoplasm"/>
    <property type="evidence" value="ECO:0007669"/>
    <property type="project" value="TreeGrafter"/>
</dbReference>
<dbReference type="PANTHER" id="PTHR10188:SF8">
    <property type="entry name" value="THREONINE ASPARTASE 1"/>
    <property type="match status" value="1"/>
</dbReference>
<organism evidence="4 5">
    <name type="scientific">Cryphonectria parasitica (strain ATCC 38755 / EP155)</name>
    <dbReference type="NCBI Taxonomy" id="660469"/>
    <lineage>
        <taxon>Eukaryota</taxon>
        <taxon>Fungi</taxon>
        <taxon>Dikarya</taxon>
        <taxon>Ascomycota</taxon>
        <taxon>Pezizomycotina</taxon>
        <taxon>Sordariomycetes</taxon>
        <taxon>Sordariomycetidae</taxon>
        <taxon>Diaporthales</taxon>
        <taxon>Cryphonectriaceae</taxon>
        <taxon>Cryphonectria-Endothia species complex</taxon>
        <taxon>Cryphonectria</taxon>
    </lineage>
</organism>
<evidence type="ECO:0000256" key="1">
    <source>
        <dbReference type="PIRSR" id="PIRSR600246-1"/>
    </source>
</evidence>
<evidence type="ECO:0000313" key="4">
    <source>
        <dbReference type="EMBL" id="KAF3766515.1"/>
    </source>
</evidence>
<evidence type="ECO:0000313" key="5">
    <source>
        <dbReference type="Proteomes" id="UP000803844"/>
    </source>
</evidence>
<feature type="region of interest" description="Disordered" evidence="3">
    <location>
        <begin position="226"/>
        <end position="255"/>
    </location>
</feature>
<comment type="caution">
    <text evidence="4">The sequence shown here is derived from an EMBL/GenBank/DDBJ whole genome shotgun (WGS) entry which is preliminary data.</text>
</comment>
<dbReference type="SUPFAM" id="SSF56235">
    <property type="entry name" value="N-terminal nucleophile aminohydrolases (Ntn hydrolases)"/>
    <property type="match status" value="1"/>
</dbReference>
<dbReference type="RefSeq" id="XP_040777476.1">
    <property type="nucleotide sequence ID" value="XM_040917020.1"/>
</dbReference>
<evidence type="ECO:0000256" key="2">
    <source>
        <dbReference type="PIRSR" id="PIRSR600246-3"/>
    </source>
</evidence>
<dbReference type="OrthoDB" id="77601at2759"/>
<dbReference type="AlphaFoldDB" id="A0A9P4Y5J6"/>
<name>A0A9P4Y5J6_CRYP1</name>